<comment type="caution">
    <text evidence="2">The sequence shown here is derived from an EMBL/GenBank/DDBJ whole genome shotgun (WGS) entry which is preliminary data.</text>
</comment>
<dbReference type="EMBL" id="MZNU01000065">
    <property type="protein sequence ID" value="OWP05574.1"/>
    <property type="molecule type" value="Genomic_DNA"/>
</dbReference>
<evidence type="ECO:0000313" key="3">
    <source>
        <dbReference type="Proteomes" id="UP000242519"/>
    </source>
</evidence>
<accession>A0A218ZCT8</accession>
<name>A0A218ZCT8_9HELO</name>
<dbReference type="AlphaFoldDB" id="A0A218ZCT8"/>
<evidence type="ECO:0000256" key="1">
    <source>
        <dbReference type="SAM" id="MobiDB-lite"/>
    </source>
</evidence>
<organism evidence="2 3">
    <name type="scientific">Diplocarpon coronariae</name>
    <dbReference type="NCBI Taxonomy" id="2795749"/>
    <lineage>
        <taxon>Eukaryota</taxon>
        <taxon>Fungi</taxon>
        <taxon>Dikarya</taxon>
        <taxon>Ascomycota</taxon>
        <taxon>Pezizomycotina</taxon>
        <taxon>Leotiomycetes</taxon>
        <taxon>Helotiales</taxon>
        <taxon>Drepanopezizaceae</taxon>
        <taxon>Diplocarpon</taxon>
    </lineage>
</organism>
<sequence length="111" mass="12423">MSKQLVHYDSLYCDSSILWVALGKFWSGLVWSGLRWSELVWCPAKQRGYKSWKSGIRLPSVLTFRQVPLKPRNRQPGRGPAPLRRLDDSGSTEGIQDRAGAHGDGGLVDVD</sequence>
<evidence type="ECO:0000313" key="2">
    <source>
        <dbReference type="EMBL" id="OWP05574.1"/>
    </source>
</evidence>
<dbReference type="InParanoid" id="A0A218ZCT8"/>
<protein>
    <submittedName>
        <fullName evidence="2">Sulfatase</fullName>
    </submittedName>
</protein>
<reference evidence="2 3" key="1">
    <citation type="submission" date="2017-04" db="EMBL/GenBank/DDBJ databases">
        <title>Draft genome sequence of Marssonina coronaria NL1: causal agent of apple blotch.</title>
        <authorList>
            <person name="Cheng Q."/>
        </authorList>
    </citation>
    <scope>NUCLEOTIDE SEQUENCE [LARGE SCALE GENOMIC DNA]</scope>
    <source>
        <strain evidence="2 3">NL1</strain>
    </source>
</reference>
<proteinExistence type="predicted"/>
<dbReference type="Proteomes" id="UP000242519">
    <property type="component" value="Unassembled WGS sequence"/>
</dbReference>
<dbReference type="OrthoDB" id="10070526at2759"/>
<feature type="region of interest" description="Disordered" evidence="1">
    <location>
        <begin position="69"/>
        <end position="111"/>
    </location>
</feature>
<feature type="compositionally biased region" description="Gly residues" evidence="1">
    <location>
        <begin position="102"/>
        <end position="111"/>
    </location>
</feature>
<gene>
    <name evidence="2" type="ORF">B2J93_193</name>
</gene>
<keyword evidence="3" id="KW-1185">Reference proteome</keyword>